<evidence type="ECO:0000259" key="2">
    <source>
        <dbReference type="Pfam" id="PF24409"/>
    </source>
</evidence>
<dbReference type="InterPro" id="IPR056920">
    <property type="entry name" value="PRTase-CE"/>
</dbReference>
<evidence type="ECO:0000259" key="1">
    <source>
        <dbReference type="Pfam" id="PF24390"/>
    </source>
</evidence>
<gene>
    <name evidence="3" type="ORF">DN603_27845</name>
</gene>
<proteinExistence type="predicted"/>
<dbReference type="Proteomes" id="UP000288843">
    <property type="component" value="Unassembled WGS sequence"/>
</dbReference>
<dbReference type="Pfam" id="PF24390">
    <property type="entry name" value="PRTase-CE"/>
    <property type="match status" value="1"/>
</dbReference>
<dbReference type="Pfam" id="PF24409">
    <property type="entry name" value="wHTH-PRTase_assc"/>
    <property type="match status" value="1"/>
</dbReference>
<evidence type="ECO:0000313" key="4">
    <source>
        <dbReference type="Proteomes" id="UP000288843"/>
    </source>
</evidence>
<organism evidence="3 4">
    <name type="scientific">Raoultella planticola</name>
    <name type="common">Klebsiella planticola</name>
    <dbReference type="NCBI Taxonomy" id="575"/>
    <lineage>
        <taxon>Bacteria</taxon>
        <taxon>Pseudomonadati</taxon>
        <taxon>Pseudomonadota</taxon>
        <taxon>Gammaproteobacteria</taxon>
        <taxon>Enterobacterales</taxon>
        <taxon>Enterobacteriaceae</taxon>
        <taxon>Klebsiella/Raoultella group</taxon>
        <taxon>Raoultella</taxon>
    </lineage>
</organism>
<protein>
    <submittedName>
        <fullName evidence="3">Uncharacterized protein</fullName>
    </submittedName>
</protein>
<dbReference type="RefSeq" id="WP_128320333.1">
    <property type="nucleotide sequence ID" value="NZ_JAUBKS010000068.1"/>
</dbReference>
<accession>A0A443VEP0</accession>
<reference evidence="3 4" key="1">
    <citation type="submission" date="2018-06" db="EMBL/GenBank/DDBJ databases">
        <title>Carbapenemase-producing Enterobacteriaceae present in wastewater treatment plant effluent and nearby surface waters in the US.</title>
        <authorList>
            <person name="Mathys D.A."/>
            <person name="Mollenkopf D.F."/>
            <person name="Feicht S.M."/>
            <person name="Adams R.J."/>
            <person name="Albers A.L."/>
            <person name="Stuever D.M."/>
            <person name="Daniels J.B."/>
            <person name="Wittum T.E."/>
        </authorList>
    </citation>
    <scope>NUCLEOTIDE SEQUENCE [LARGE SCALE GENOMIC DNA]</scope>
    <source>
        <strain evidence="3 4">GEO_47_Down_B</strain>
    </source>
</reference>
<feature type="domain" description="PRTase-CE" evidence="1">
    <location>
        <begin position="2"/>
        <end position="141"/>
    </location>
</feature>
<dbReference type="AlphaFoldDB" id="A0A443VEP0"/>
<comment type="caution">
    <text evidence="3">The sequence shown here is derived from an EMBL/GenBank/DDBJ whole genome shotgun (WGS) entry which is preliminary data.</text>
</comment>
<sequence>MFIDDYIGSGQRVSDFIDAFWRDRTIASWLSSKHIKIQVVAYSATAQGLRRLGFLKASPELIIYRDSATFITLPIKVESREALLKLCEKYGRKALKGRKHFWWGYQKSMSSLVFEHGCPNNTPAILWDSDDQKGKWVGIFPNRTVDTVTASVFPPEIVCGDPIQTLHDVGQTRLARSGALMRRGTVGTLILVVLGLIAKGQRKRSTICYATGLNSKDCELLLSKCIKWKFLTPERRITPRGLSELSAAKQISFSPKGNLAVGSDYYYPRQLRETTYD</sequence>
<name>A0A443VEP0_RAOPL</name>
<feature type="domain" description="PRTase associated wHTH" evidence="2">
    <location>
        <begin position="191"/>
        <end position="272"/>
    </location>
</feature>
<dbReference type="EMBL" id="QKOX01000048">
    <property type="protein sequence ID" value="RWT15373.1"/>
    <property type="molecule type" value="Genomic_DNA"/>
</dbReference>
<evidence type="ECO:0000313" key="3">
    <source>
        <dbReference type="EMBL" id="RWT15373.1"/>
    </source>
</evidence>
<dbReference type="InterPro" id="IPR057055">
    <property type="entry name" value="wHTH-PRTase_assoc"/>
</dbReference>